<accession>W7RPP7</accession>
<dbReference type="AlphaFoldDB" id="W7RPP7"/>
<name>W7RPP7_LYSSH</name>
<protein>
    <submittedName>
        <fullName evidence="1">Uncharacterized protein</fullName>
    </submittedName>
</protein>
<evidence type="ECO:0000313" key="2">
    <source>
        <dbReference type="Proteomes" id="UP000023555"/>
    </source>
</evidence>
<comment type="caution">
    <text evidence="1">The sequence shown here is derived from an EMBL/GenBank/DDBJ whole genome shotgun (WGS) entry which is preliminary data.</text>
</comment>
<dbReference type="Proteomes" id="UP000023555">
    <property type="component" value="Unassembled WGS sequence"/>
</dbReference>
<dbReference type="EMBL" id="AYKQ01000009">
    <property type="protein sequence ID" value="EWH32509.1"/>
    <property type="molecule type" value="Genomic_DNA"/>
</dbReference>
<proteinExistence type="predicted"/>
<evidence type="ECO:0000313" key="1">
    <source>
        <dbReference type="EMBL" id="EWH32509.1"/>
    </source>
</evidence>
<sequence length="30" mass="3409">MFVIAKLMSLVVTTSVKMKITHSTRSEWIA</sequence>
<gene>
    <name evidence="1" type="ORF">P799_10225</name>
</gene>
<dbReference type="HOGENOM" id="CLU_3404243_0_0_9"/>
<organism evidence="1 2">
    <name type="scientific">Lysinibacillus sphaericus CBAM5</name>
    <dbReference type="NCBI Taxonomy" id="1400869"/>
    <lineage>
        <taxon>Bacteria</taxon>
        <taxon>Bacillati</taxon>
        <taxon>Bacillota</taxon>
        <taxon>Bacilli</taxon>
        <taxon>Bacillales</taxon>
        <taxon>Bacillaceae</taxon>
        <taxon>Lysinibacillus</taxon>
    </lineage>
</organism>
<reference evidence="1 2" key="1">
    <citation type="journal article" date="2015" name="Stand. Genomic Sci.">
        <title>Genome sequence and description of the mosquitocidal and heavy metal tolerant strain Lysinibacillus sphaericus CBAM5.</title>
        <authorList>
            <person name="Pena-Montenegro T.D."/>
            <person name="Lozano L."/>
            <person name="Dussan J."/>
        </authorList>
    </citation>
    <scope>NUCLEOTIDE SEQUENCE [LARGE SCALE GENOMIC DNA]</scope>
    <source>
        <strain evidence="1">CBAM5</strain>
    </source>
</reference>